<dbReference type="PROSITE" id="PS50882">
    <property type="entry name" value="YTH"/>
    <property type="match status" value="1"/>
</dbReference>
<dbReference type="PANTHER" id="PTHR12357">
    <property type="entry name" value="YTH YT521-B HOMOLOGY DOMAIN-CONTAINING"/>
    <property type="match status" value="1"/>
</dbReference>
<feature type="compositionally biased region" description="Polar residues" evidence="1">
    <location>
        <begin position="29"/>
        <end position="53"/>
    </location>
</feature>
<dbReference type="AlphaFoldDB" id="A0A2U3DQM6"/>
<feature type="compositionally biased region" description="Polar residues" evidence="1">
    <location>
        <begin position="699"/>
        <end position="715"/>
    </location>
</feature>
<dbReference type="GO" id="GO:1990247">
    <property type="term" value="F:N6-methyladenosine-containing RNA reader activity"/>
    <property type="evidence" value="ECO:0007669"/>
    <property type="project" value="TreeGrafter"/>
</dbReference>
<sequence>MAMGEATTLAPMTGSGETSAAGKPPGSGAPQSDGQGKQAISSQPPVAYSQQPPMNARHAFSSQLEMGSSPPPYSPNGSYDMTQMANALPGGGFRSGQYPQGQPRYHTGNSQPMLQQPPHVPGYGGPHAIPMGNQGYYVHQPQIHPYYGAAPMSPTQTQPTMAGRQVMPYYSGQMMMNPPQSAYYYPQGGQYANQTQAVGGNLAHNTYVPGQPFNADTRTNHTHDARAIPQHAARQGTVPPLVQHRVVQPLTSSQTSQVGKGLSEGHQGSLDKAVGHAIWIGNLPPQTDLMSLVQHVCKETAGLESLFLISKSNCAFANFKDDKTCVAAQQKLHDSKFQTVRLVSRLRKNTVEGATGLTAPTGPSANNTPSVSTQAQGDPPQDDARSETESLSSAVHPHENARPSVSEVGSQQDRFFILKSLTMEDLDLSVSTGIWATQSHNEESLNNAFKSADNVYLIFSANKSGEYFGYARMTSEINEDPAAAIEFAPKAQAADELDLPKAIPTEATEYAPKGKIIDDSARGTIFWEAERDEADVGSDNESEDSSDKSALVDGEAKTWGKPFKLEWLSTHRLPFYRTRGLRNPWNSNREVKIARDGTELEPSIGRRLIGLFNRVQSPVPMAPPMGMPIAMVQGYPAMRPSDEISPKVYKREKVAAWGQTGMRSSYVACGWRQRRDAGGVACPLWRQAAQEPTVDDGTELQTDGNTAASPGSASEGQDKKSPRDDIFLRSISGMQGLVHHDPMVDVSRRRDWDDGPNTYVIRGAGGGPETAPAASSMLPE</sequence>
<name>A0A2U3DQM6_PURLI</name>
<dbReference type="PANTHER" id="PTHR12357:SF3">
    <property type="entry name" value="YTH DOMAIN-CONTAINING PROTEIN 1"/>
    <property type="match status" value="1"/>
</dbReference>
<dbReference type="InterPro" id="IPR007275">
    <property type="entry name" value="YTH_domain"/>
</dbReference>
<reference evidence="3 4" key="1">
    <citation type="journal article" date="2016" name="Front. Microbiol.">
        <title>Genome and transcriptome sequences reveal the specific parasitism of the nematophagous Purpureocillium lilacinum 36-1.</title>
        <authorList>
            <person name="Xie J."/>
            <person name="Li S."/>
            <person name="Mo C."/>
            <person name="Xiao X."/>
            <person name="Peng D."/>
            <person name="Wang G."/>
            <person name="Xiao Y."/>
        </authorList>
    </citation>
    <scope>NUCLEOTIDE SEQUENCE [LARGE SCALE GENOMIC DNA]</scope>
    <source>
        <strain evidence="3 4">36-1</strain>
    </source>
</reference>
<dbReference type="Pfam" id="PF25701">
    <property type="entry name" value="RRM_YTH1"/>
    <property type="match status" value="1"/>
</dbReference>
<dbReference type="CDD" id="cd21134">
    <property type="entry name" value="YTH"/>
    <property type="match status" value="1"/>
</dbReference>
<evidence type="ECO:0000313" key="4">
    <source>
        <dbReference type="Proteomes" id="UP000245956"/>
    </source>
</evidence>
<feature type="compositionally biased region" description="Polar residues" evidence="1">
    <location>
        <begin position="361"/>
        <end position="376"/>
    </location>
</feature>
<feature type="region of interest" description="Disordered" evidence="1">
    <location>
        <begin position="1"/>
        <end position="123"/>
    </location>
</feature>
<dbReference type="InterPro" id="IPR000504">
    <property type="entry name" value="RRM_dom"/>
</dbReference>
<proteinExistence type="predicted"/>
<dbReference type="InterPro" id="IPR057720">
    <property type="entry name" value="RRM_YTH1"/>
</dbReference>
<dbReference type="SUPFAM" id="SSF54928">
    <property type="entry name" value="RNA-binding domain, RBD"/>
    <property type="match status" value="1"/>
</dbReference>
<dbReference type="Proteomes" id="UP000245956">
    <property type="component" value="Unassembled WGS sequence"/>
</dbReference>
<protein>
    <recommendedName>
        <fullName evidence="2">YTH domain-containing protein</fullName>
    </recommendedName>
</protein>
<feature type="domain" description="YTH" evidence="2">
    <location>
        <begin position="413"/>
        <end position="612"/>
    </location>
</feature>
<dbReference type="Pfam" id="PF04146">
    <property type="entry name" value="YTH"/>
    <property type="match status" value="1"/>
</dbReference>
<evidence type="ECO:0000259" key="2">
    <source>
        <dbReference type="PROSITE" id="PS50882"/>
    </source>
</evidence>
<feature type="region of interest" description="Disordered" evidence="1">
    <location>
        <begin position="352"/>
        <end position="407"/>
    </location>
</feature>
<dbReference type="GO" id="GO:0000381">
    <property type="term" value="P:regulation of alternative mRNA splicing, via spliceosome"/>
    <property type="evidence" value="ECO:0007669"/>
    <property type="project" value="TreeGrafter"/>
</dbReference>
<dbReference type="EMBL" id="LCWV01000054">
    <property type="protein sequence ID" value="PWI64563.1"/>
    <property type="molecule type" value="Genomic_DNA"/>
</dbReference>
<evidence type="ECO:0000313" key="3">
    <source>
        <dbReference type="EMBL" id="PWI64563.1"/>
    </source>
</evidence>
<evidence type="ECO:0000256" key="1">
    <source>
        <dbReference type="SAM" id="MobiDB-lite"/>
    </source>
</evidence>
<dbReference type="GO" id="GO:0003729">
    <property type="term" value="F:mRNA binding"/>
    <property type="evidence" value="ECO:0007669"/>
    <property type="project" value="TreeGrafter"/>
</dbReference>
<dbReference type="GO" id="GO:0005654">
    <property type="term" value="C:nucleoplasm"/>
    <property type="evidence" value="ECO:0007669"/>
    <property type="project" value="TreeGrafter"/>
</dbReference>
<gene>
    <name evidence="3" type="ORF">PCL_09535</name>
</gene>
<dbReference type="Gene3D" id="3.10.590.10">
    <property type="entry name" value="ph1033 like domains"/>
    <property type="match status" value="1"/>
</dbReference>
<dbReference type="InterPro" id="IPR035979">
    <property type="entry name" value="RBD_domain_sf"/>
</dbReference>
<feature type="region of interest" description="Disordered" evidence="1">
    <location>
        <begin position="531"/>
        <end position="551"/>
    </location>
</feature>
<dbReference type="SMART" id="SM00360">
    <property type="entry name" value="RRM"/>
    <property type="match status" value="1"/>
</dbReference>
<comment type="caution">
    <text evidence="3">The sequence shown here is derived from an EMBL/GenBank/DDBJ whole genome shotgun (WGS) entry which is preliminary data.</text>
</comment>
<feature type="region of interest" description="Disordered" evidence="1">
    <location>
        <begin position="690"/>
        <end position="723"/>
    </location>
</feature>
<organism evidence="3 4">
    <name type="scientific">Purpureocillium lilacinum</name>
    <name type="common">Paecilomyces lilacinus</name>
    <dbReference type="NCBI Taxonomy" id="33203"/>
    <lineage>
        <taxon>Eukaryota</taxon>
        <taxon>Fungi</taxon>
        <taxon>Dikarya</taxon>
        <taxon>Ascomycota</taxon>
        <taxon>Pezizomycotina</taxon>
        <taxon>Sordariomycetes</taxon>
        <taxon>Hypocreomycetidae</taxon>
        <taxon>Hypocreales</taxon>
        <taxon>Ophiocordycipitaceae</taxon>
        <taxon>Purpureocillium</taxon>
    </lineage>
</organism>
<dbReference type="GO" id="GO:0000398">
    <property type="term" value="P:mRNA splicing, via spliceosome"/>
    <property type="evidence" value="ECO:0007669"/>
    <property type="project" value="TreeGrafter"/>
</dbReference>
<feature type="region of interest" description="Disordered" evidence="1">
    <location>
        <begin position="747"/>
        <end position="780"/>
    </location>
</feature>
<feature type="compositionally biased region" description="Acidic residues" evidence="1">
    <location>
        <begin position="531"/>
        <end position="544"/>
    </location>
</feature>
<dbReference type="InterPro" id="IPR045168">
    <property type="entry name" value="YTH_prot"/>
</dbReference>
<accession>A0A2U3DQM6</accession>